<reference evidence="2 3" key="1">
    <citation type="submission" date="2019-05" db="EMBL/GenBank/DDBJ databases">
        <title>Another draft genome of Portunus trituberculatus and its Hox gene families provides insights of decapod evolution.</title>
        <authorList>
            <person name="Jeong J.-H."/>
            <person name="Song I."/>
            <person name="Kim S."/>
            <person name="Choi T."/>
            <person name="Kim D."/>
            <person name="Ryu S."/>
            <person name="Kim W."/>
        </authorList>
    </citation>
    <scope>NUCLEOTIDE SEQUENCE [LARGE SCALE GENOMIC DNA]</scope>
    <source>
        <tissue evidence="2">Muscle</tissue>
    </source>
</reference>
<dbReference type="Proteomes" id="UP000324222">
    <property type="component" value="Unassembled WGS sequence"/>
</dbReference>
<protein>
    <submittedName>
        <fullName evidence="2">Uncharacterized protein</fullName>
    </submittedName>
</protein>
<evidence type="ECO:0000313" key="3">
    <source>
        <dbReference type="Proteomes" id="UP000324222"/>
    </source>
</evidence>
<dbReference type="AlphaFoldDB" id="A0A5B7GJU2"/>
<comment type="caution">
    <text evidence="2">The sequence shown here is derived from an EMBL/GenBank/DDBJ whole genome shotgun (WGS) entry which is preliminary data.</text>
</comment>
<evidence type="ECO:0000256" key="1">
    <source>
        <dbReference type="SAM" id="MobiDB-lite"/>
    </source>
</evidence>
<accession>A0A5B7GJU2</accession>
<sequence length="98" mass="11334">MFSVKFFLQEHCREKECDDGKHQNGSNHRCPHPWAKGQQEGPRVHLRTTSTREHFDHHERNWPSEFDDLVTGSINGKRSQAEVNILEDGGSLLVIKEV</sequence>
<organism evidence="2 3">
    <name type="scientific">Portunus trituberculatus</name>
    <name type="common">Swimming crab</name>
    <name type="synonym">Neptunus trituberculatus</name>
    <dbReference type="NCBI Taxonomy" id="210409"/>
    <lineage>
        <taxon>Eukaryota</taxon>
        <taxon>Metazoa</taxon>
        <taxon>Ecdysozoa</taxon>
        <taxon>Arthropoda</taxon>
        <taxon>Crustacea</taxon>
        <taxon>Multicrustacea</taxon>
        <taxon>Malacostraca</taxon>
        <taxon>Eumalacostraca</taxon>
        <taxon>Eucarida</taxon>
        <taxon>Decapoda</taxon>
        <taxon>Pleocyemata</taxon>
        <taxon>Brachyura</taxon>
        <taxon>Eubrachyura</taxon>
        <taxon>Portunoidea</taxon>
        <taxon>Portunidae</taxon>
        <taxon>Portuninae</taxon>
        <taxon>Portunus</taxon>
    </lineage>
</organism>
<evidence type="ECO:0000313" key="2">
    <source>
        <dbReference type="EMBL" id="MPC57288.1"/>
    </source>
</evidence>
<dbReference type="EMBL" id="VSRR010014660">
    <property type="protein sequence ID" value="MPC57288.1"/>
    <property type="molecule type" value="Genomic_DNA"/>
</dbReference>
<name>A0A5B7GJU2_PORTR</name>
<keyword evidence="3" id="KW-1185">Reference proteome</keyword>
<feature type="region of interest" description="Disordered" evidence="1">
    <location>
        <begin position="17"/>
        <end position="43"/>
    </location>
</feature>
<gene>
    <name evidence="2" type="ORF">E2C01_051265</name>
</gene>
<proteinExistence type="predicted"/>